<evidence type="ECO:0000313" key="4">
    <source>
        <dbReference type="Proteomes" id="UP000595662"/>
    </source>
</evidence>
<dbReference type="InterPro" id="IPR051092">
    <property type="entry name" value="FYVE_RhoGEF_PH"/>
</dbReference>
<reference evidence="3 4" key="1">
    <citation type="submission" date="2020-08" db="EMBL/GenBank/DDBJ databases">
        <title>The completed genome sequence of the pathogenic ascomycete fungus Penicillium digitatum.</title>
        <authorList>
            <person name="Wang M."/>
        </authorList>
    </citation>
    <scope>NUCLEOTIDE SEQUENCE [LARGE SCALE GENOMIC DNA]</scope>
    <source>
        <strain evidence="3 4">PdW03</strain>
    </source>
</reference>
<dbReference type="AlphaFoldDB" id="A0A7T7BNN8"/>
<feature type="compositionally biased region" description="Low complexity" evidence="1">
    <location>
        <begin position="811"/>
        <end position="827"/>
    </location>
</feature>
<dbReference type="InterPro" id="IPR000219">
    <property type="entry name" value="DH_dom"/>
</dbReference>
<evidence type="ECO:0000313" key="3">
    <source>
        <dbReference type="EMBL" id="QQK46236.1"/>
    </source>
</evidence>
<protein>
    <submittedName>
        <fullName evidence="3">Dbl homology (DH) domain</fullName>
    </submittedName>
</protein>
<dbReference type="InterPro" id="IPR035899">
    <property type="entry name" value="DBL_dom_sf"/>
</dbReference>
<feature type="region of interest" description="Disordered" evidence="1">
    <location>
        <begin position="149"/>
        <end position="177"/>
    </location>
</feature>
<feature type="region of interest" description="Disordered" evidence="1">
    <location>
        <begin position="102"/>
        <end position="132"/>
    </location>
</feature>
<dbReference type="GeneID" id="26232894"/>
<dbReference type="Gene3D" id="2.30.29.30">
    <property type="entry name" value="Pleckstrin-homology domain (PH domain)/Phosphotyrosine-binding domain (PTB)"/>
    <property type="match status" value="1"/>
</dbReference>
<feature type="region of interest" description="Disordered" evidence="1">
    <location>
        <begin position="713"/>
        <end position="846"/>
    </location>
</feature>
<dbReference type="PROSITE" id="PS50010">
    <property type="entry name" value="DH_2"/>
    <property type="match status" value="1"/>
</dbReference>
<dbReference type="PANTHER" id="PTHR12673">
    <property type="entry name" value="FACIOGENITAL DYSPLASIA PROTEIN"/>
    <property type="match status" value="1"/>
</dbReference>
<dbReference type="PROSITE" id="PS00741">
    <property type="entry name" value="DH_1"/>
    <property type="match status" value="1"/>
</dbReference>
<dbReference type="InterPro" id="IPR001331">
    <property type="entry name" value="GDS_CDC24_CS"/>
</dbReference>
<dbReference type="InterPro" id="IPR011993">
    <property type="entry name" value="PH-like_dom_sf"/>
</dbReference>
<organism evidence="3 4">
    <name type="scientific">Penicillium digitatum</name>
    <name type="common">Green mold</name>
    <dbReference type="NCBI Taxonomy" id="36651"/>
    <lineage>
        <taxon>Eukaryota</taxon>
        <taxon>Fungi</taxon>
        <taxon>Dikarya</taxon>
        <taxon>Ascomycota</taxon>
        <taxon>Pezizomycotina</taxon>
        <taxon>Eurotiomycetes</taxon>
        <taxon>Eurotiomycetidae</taxon>
        <taxon>Eurotiales</taxon>
        <taxon>Aspergillaceae</taxon>
        <taxon>Penicillium</taxon>
    </lineage>
</organism>
<dbReference type="GO" id="GO:0035556">
    <property type="term" value="P:intracellular signal transduction"/>
    <property type="evidence" value="ECO:0007669"/>
    <property type="project" value="InterPro"/>
</dbReference>
<dbReference type="VEuPathDB" id="FungiDB:PDIP_45770"/>
<dbReference type="SUPFAM" id="SSF48065">
    <property type="entry name" value="DBL homology domain (DH-domain)"/>
    <property type="match status" value="1"/>
</dbReference>
<dbReference type="Proteomes" id="UP000595662">
    <property type="component" value="Chromosome 4"/>
</dbReference>
<feature type="compositionally biased region" description="Low complexity" evidence="1">
    <location>
        <begin position="103"/>
        <end position="121"/>
    </location>
</feature>
<dbReference type="SUPFAM" id="SSF50729">
    <property type="entry name" value="PH domain-like"/>
    <property type="match status" value="1"/>
</dbReference>
<dbReference type="GO" id="GO:0005737">
    <property type="term" value="C:cytoplasm"/>
    <property type="evidence" value="ECO:0007669"/>
    <property type="project" value="TreeGrafter"/>
</dbReference>
<evidence type="ECO:0000259" key="2">
    <source>
        <dbReference type="PROSITE" id="PS50010"/>
    </source>
</evidence>
<proteinExistence type="predicted"/>
<feature type="domain" description="DH" evidence="2">
    <location>
        <begin position="182"/>
        <end position="427"/>
    </location>
</feature>
<dbReference type="Gene3D" id="1.20.900.10">
    <property type="entry name" value="Dbl homology (DH) domain"/>
    <property type="match status" value="1"/>
</dbReference>
<feature type="compositionally biased region" description="Basic and acidic residues" evidence="1">
    <location>
        <begin position="41"/>
        <end position="51"/>
    </location>
</feature>
<feature type="compositionally biased region" description="Basic residues" evidence="1">
    <location>
        <begin position="836"/>
        <end position="846"/>
    </location>
</feature>
<gene>
    <name evidence="3" type="ORF">Pdw03_1134</name>
</gene>
<dbReference type="RefSeq" id="XP_065957543.1">
    <property type="nucleotide sequence ID" value="XM_066099816.1"/>
</dbReference>
<dbReference type="SMART" id="SM00325">
    <property type="entry name" value="RhoGEF"/>
    <property type="match status" value="1"/>
</dbReference>
<feature type="compositionally biased region" description="Polar residues" evidence="1">
    <location>
        <begin position="64"/>
        <end position="75"/>
    </location>
</feature>
<feature type="region of interest" description="Disordered" evidence="1">
    <location>
        <begin position="41"/>
        <end position="78"/>
    </location>
</feature>
<dbReference type="Pfam" id="PF00621">
    <property type="entry name" value="RhoGEF"/>
    <property type="match status" value="1"/>
</dbReference>
<sequence>MKFDPVVLSSRLGPPLLSPCHRNLSPIFYWAGSPFKTMAEQDEKNLEKQTLLDDESEEKIESSGRVSPTEKSTSRPFKKWMDSFRGRKHESPIFRRRFVEGWSDSSSHGSQGHQSSASDSSQLGTVKTTTASIGSQSLIRSRTTIQSATNQSMQYDVRHSGDSSRPTSSQHADEAAEIRATRRRHILQELVETESDYVLGLKALIGILTIFDTRREIYDNIQEILGIHEFFLTQLQTASPMSVPQAQQAGVSELTARGITKRIGSIDLGSLKNLQQRSLRTRSLKASVNRRLMALTAEPTEGLEVARELGKLAISFPAYDKFCSNYELLTQDVALLRRSIANWTIYDQGIEALSKSVASTERRRQEDNKSMTLNDMLIKPIQRLCKYPLVLQDLLRSTPVSDCPSSHDGIQQVLDSIRVLVARINLVAGNPINKDRIDKTITLQGRVDISKSHVLQSIYKDLGPLVMCGVLHITYQTAETTHGEFMVCVLFERYLLFAKGTDDQRRLEAVACVYLDNLKIDSLQNGRGLYSYGCIFSWKLLFENQGENYEFVLSASSAAEEKQWNTEILKVSAALVEMGHPKAWEPRKHSFLAIRLLPLDHVQYTVSSMARRSSMDSTAISRKSRAQQVVIKKTHYPRHTEEPVAQAEGEIERPKTSADHSALTLTARRIDRIRLERLISDVYTEDLLPSPGMVLGRGDLFRRGPLMRRLSLHPGFTKRSSSVGTFHSRRRSTDIRSDRENEGMDKEAVDGSEIGENKGEDKNVESELPRTPTTPRRSKTFLFRGSPKNPASSVSSPRSDKRRSQDGSAESSPSSKKWSSPQKWSSKNLFSALAPKKVKTTRSHAE</sequence>
<dbReference type="PANTHER" id="PTHR12673:SF159">
    <property type="entry name" value="LD03170P"/>
    <property type="match status" value="1"/>
</dbReference>
<feature type="compositionally biased region" description="Basic and acidic residues" evidence="1">
    <location>
        <begin position="731"/>
        <end position="768"/>
    </location>
</feature>
<feature type="compositionally biased region" description="Polar residues" evidence="1">
    <location>
        <begin position="122"/>
        <end position="132"/>
    </location>
</feature>
<dbReference type="GO" id="GO:0005085">
    <property type="term" value="F:guanyl-nucleotide exchange factor activity"/>
    <property type="evidence" value="ECO:0007669"/>
    <property type="project" value="InterPro"/>
</dbReference>
<feature type="region of interest" description="Disordered" evidence="1">
    <location>
        <begin position="640"/>
        <end position="659"/>
    </location>
</feature>
<name>A0A7T7BNN8_PENDI</name>
<dbReference type="EMBL" id="CP060777">
    <property type="protein sequence ID" value="QQK46236.1"/>
    <property type="molecule type" value="Genomic_DNA"/>
</dbReference>
<evidence type="ECO:0000256" key="1">
    <source>
        <dbReference type="SAM" id="MobiDB-lite"/>
    </source>
</evidence>
<accession>A0A7T7BNN8</accession>